<evidence type="ECO:0000256" key="15">
    <source>
        <dbReference type="ARBA" id="ARBA00047661"/>
    </source>
</evidence>
<comment type="catalytic activity">
    <reaction evidence="17">
        <text>dIDP + H2O = dIMP + phosphate + H(+)</text>
        <dbReference type="Rhea" id="RHEA:35211"/>
        <dbReference type="ChEBI" id="CHEBI:15377"/>
        <dbReference type="ChEBI" id="CHEBI:15378"/>
        <dbReference type="ChEBI" id="CHEBI:43474"/>
        <dbReference type="ChEBI" id="CHEBI:61194"/>
        <dbReference type="ChEBI" id="CHEBI:62286"/>
        <dbReference type="EC" id="3.6.1.64"/>
    </reaction>
    <physiologicalReaction direction="left-to-right" evidence="17">
        <dbReference type="Rhea" id="RHEA:35212"/>
    </physiologicalReaction>
</comment>
<gene>
    <name evidence="19" type="ORF">RRG08_038157</name>
</gene>
<comment type="similarity">
    <text evidence="8">Belongs to the Nudix hydrolase family. NUDT16 subfamily.</text>
</comment>
<dbReference type="GO" id="GO:0009117">
    <property type="term" value="P:nucleotide metabolic process"/>
    <property type="evidence" value="ECO:0007669"/>
    <property type="project" value="UniProtKB-KW"/>
</dbReference>
<dbReference type="InterPro" id="IPR015797">
    <property type="entry name" value="NUDIX_hydrolase-like_dom_sf"/>
</dbReference>
<evidence type="ECO:0000256" key="3">
    <source>
        <dbReference type="ARBA" id="ARBA00004642"/>
    </source>
</evidence>
<evidence type="ECO:0000256" key="14">
    <source>
        <dbReference type="ARBA" id="ARBA00043162"/>
    </source>
</evidence>
<evidence type="ECO:0000256" key="5">
    <source>
        <dbReference type="ARBA" id="ARBA00022884"/>
    </source>
</evidence>
<evidence type="ECO:0000256" key="16">
    <source>
        <dbReference type="ARBA" id="ARBA00047875"/>
    </source>
</evidence>
<keyword evidence="4" id="KW-0378">Hydrolase</keyword>
<evidence type="ECO:0000256" key="12">
    <source>
        <dbReference type="ARBA" id="ARBA00041656"/>
    </source>
</evidence>
<comment type="subcellular location">
    <subcellularLocation>
        <location evidence="2">Nucleus</location>
        <location evidence="2">Nucleolus</location>
    </subcellularLocation>
    <subcellularLocation>
        <location evidence="3">Nucleus</location>
        <location evidence="3">Nucleoplasm</location>
    </subcellularLocation>
</comment>
<dbReference type="GO" id="GO:0005730">
    <property type="term" value="C:nucleolus"/>
    <property type="evidence" value="ECO:0007669"/>
    <property type="project" value="UniProtKB-SubCell"/>
</dbReference>
<evidence type="ECO:0000313" key="19">
    <source>
        <dbReference type="EMBL" id="KAK3756139.1"/>
    </source>
</evidence>
<feature type="domain" description="Nudix hydrolase" evidence="18">
    <location>
        <begin position="44"/>
        <end position="228"/>
    </location>
</feature>
<dbReference type="InterPro" id="IPR020084">
    <property type="entry name" value="NUDIX_hydrolase_CS"/>
</dbReference>
<evidence type="ECO:0000256" key="7">
    <source>
        <dbReference type="ARBA" id="ARBA00023242"/>
    </source>
</evidence>
<dbReference type="GO" id="GO:1990003">
    <property type="term" value="F:IDP phosphatase activity"/>
    <property type="evidence" value="ECO:0007669"/>
    <property type="project" value="UniProtKB-EC"/>
</dbReference>
<dbReference type="GO" id="GO:0006402">
    <property type="term" value="P:mRNA catabolic process"/>
    <property type="evidence" value="ECO:0007669"/>
    <property type="project" value="TreeGrafter"/>
</dbReference>
<evidence type="ECO:0000256" key="4">
    <source>
        <dbReference type="ARBA" id="ARBA00022801"/>
    </source>
</evidence>
<keyword evidence="6" id="KW-0546">Nucleotide metabolism</keyword>
<sequence length="233" mass="26456">MTDIGWGPVLSESEGYGRLGDNSDDYTLLTHQDIDKLARAGYKPHQHASHGMIFFRKQNKLWDLYEQKGFAMMQMRFDGTLGFPGGLMDEGEAPIQCLNRELHEEIGLDLTKHAFSDDERIASYLHEGKNLVLHFYLKEVSAEEFFALETNTLHAPEYGIETLGIIRVPLFTMGDGLRGFPAFLTNHFAGNARSELITGLMAAKLFTQEDMEKAIKAYKDFIKNRSLIENMLE</sequence>
<comment type="cofactor">
    <cofactor evidence="1">
        <name>Co(2+)</name>
        <dbReference type="ChEBI" id="CHEBI:48828"/>
    </cofactor>
</comment>
<evidence type="ECO:0000256" key="17">
    <source>
        <dbReference type="ARBA" id="ARBA00048945"/>
    </source>
</evidence>
<keyword evidence="7" id="KW-0539">Nucleus</keyword>
<comment type="caution">
    <text evidence="19">The sequence shown here is derived from an EMBL/GenBank/DDBJ whole genome shotgun (WGS) entry which is preliminary data.</text>
</comment>
<keyword evidence="20" id="KW-1185">Reference proteome</keyword>
<dbReference type="EMBL" id="JAWDGP010005553">
    <property type="protein sequence ID" value="KAK3756139.1"/>
    <property type="molecule type" value="Genomic_DNA"/>
</dbReference>
<dbReference type="Pfam" id="PF22327">
    <property type="entry name" value="Nudt16-like"/>
    <property type="match status" value="1"/>
</dbReference>
<keyword evidence="5" id="KW-0694">RNA-binding</keyword>
<reference evidence="19" key="1">
    <citation type="journal article" date="2023" name="G3 (Bethesda)">
        <title>A reference genome for the long-term kleptoplast-retaining sea slug Elysia crispata morphotype clarki.</title>
        <authorList>
            <person name="Eastman K.E."/>
            <person name="Pendleton A.L."/>
            <person name="Shaikh M.A."/>
            <person name="Suttiyut T."/>
            <person name="Ogas R."/>
            <person name="Tomko P."/>
            <person name="Gavelis G."/>
            <person name="Widhalm J.R."/>
            <person name="Wisecaver J.H."/>
        </authorList>
    </citation>
    <scope>NUCLEOTIDE SEQUENCE</scope>
    <source>
        <strain evidence="19">ECLA1</strain>
    </source>
</reference>
<dbReference type="Gene3D" id="3.90.79.10">
    <property type="entry name" value="Nucleoside Triphosphate Pyrophosphohydrolase"/>
    <property type="match status" value="1"/>
</dbReference>
<dbReference type="InterPro" id="IPR000086">
    <property type="entry name" value="NUDIX_hydrolase_dom"/>
</dbReference>
<evidence type="ECO:0000259" key="18">
    <source>
        <dbReference type="PROSITE" id="PS51462"/>
    </source>
</evidence>
<proteinExistence type="inferred from homology"/>
<evidence type="ECO:0000256" key="8">
    <source>
        <dbReference type="ARBA" id="ARBA00038173"/>
    </source>
</evidence>
<evidence type="ECO:0000256" key="13">
    <source>
        <dbReference type="ARBA" id="ARBA00042015"/>
    </source>
</evidence>
<dbReference type="PANTHER" id="PTHR31699">
    <property type="entry name" value="NUDIX T16 FAMILY MEMBER"/>
    <property type="match status" value="1"/>
</dbReference>
<dbReference type="InterPro" id="IPR054754">
    <property type="entry name" value="NudT16"/>
</dbReference>
<comment type="catalytic activity">
    <reaction evidence="16">
        <text>IDP + H2O = IMP + phosphate + H(+)</text>
        <dbReference type="Rhea" id="RHEA:35207"/>
        <dbReference type="ChEBI" id="CHEBI:15377"/>
        <dbReference type="ChEBI" id="CHEBI:15378"/>
        <dbReference type="ChEBI" id="CHEBI:43474"/>
        <dbReference type="ChEBI" id="CHEBI:58053"/>
        <dbReference type="ChEBI" id="CHEBI:58280"/>
        <dbReference type="EC" id="3.6.1.64"/>
    </reaction>
    <physiologicalReaction direction="left-to-right" evidence="16">
        <dbReference type="Rhea" id="RHEA:35208"/>
    </physiologicalReaction>
</comment>
<organism evidence="19 20">
    <name type="scientific">Elysia crispata</name>
    <name type="common">lettuce slug</name>
    <dbReference type="NCBI Taxonomy" id="231223"/>
    <lineage>
        <taxon>Eukaryota</taxon>
        <taxon>Metazoa</taxon>
        <taxon>Spiralia</taxon>
        <taxon>Lophotrochozoa</taxon>
        <taxon>Mollusca</taxon>
        <taxon>Gastropoda</taxon>
        <taxon>Heterobranchia</taxon>
        <taxon>Euthyneura</taxon>
        <taxon>Panpulmonata</taxon>
        <taxon>Sacoglossa</taxon>
        <taxon>Placobranchoidea</taxon>
        <taxon>Plakobranchidae</taxon>
        <taxon>Elysia</taxon>
    </lineage>
</organism>
<dbReference type="PANTHER" id="PTHR31699:SF1">
    <property type="entry name" value="U8 SNORNA-DECAPPING ENZYME"/>
    <property type="match status" value="1"/>
</dbReference>
<dbReference type="PROSITE" id="PS00893">
    <property type="entry name" value="NUDIX_BOX"/>
    <property type="match status" value="1"/>
</dbReference>
<dbReference type="EC" id="3.6.1.64" evidence="9"/>
<evidence type="ECO:0000256" key="10">
    <source>
        <dbReference type="ARBA" id="ARBA00039871"/>
    </source>
</evidence>
<dbReference type="AlphaFoldDB" id="A0AAE0YRV7"/>
<comment type="catalytic activity">
    <reaction evidence="15">
        <text>a 5'-end (N(7)-methyl 5'-triphosphoguanosine)-ribonucleoside in mRNA + H2O = N(7)-methyl-GDP + a 5'-end phospho-ribonucleoside in mRNA + 2 H(+)</text>
        <dbReference type="Rhea" id="RHEA:67484"/>
        <dbReference type="Rhea" id="RHEA-COMP:15692"/>
        <dbReference type="Rhea" id="RHEA-COMP:17167"/>
        <dbReference type="ChEBI" id="CHEBI:15377"/>
        <dbReference type="ChEBI" id="CHEBI:15378"/>
        <dbReference type="ChEBI" id="CHEBI:63714"/>
        <dbReference type="ChEBI" id="CHEBI:138282"/>
        <dbReference type="ChEBI" id="CHEBI:156461"/>
        <dbReference type="EC" id="3.6.1.62"/>
    </reaction>
    <physiologicalReaction direction="left-to-right" evidence="15">
        <dbReference type="Rhea" id="RHEA:67485"/>
    </physiologicalReaction>
</comment>
<dbReference type="GO" id="GO:0005654">
    <property type="term" value="C:nucleoplasm"/>
    <property type="evidence" value="ECO:0007669"/>
    <property type="project" value="UniProtKB-SubCell"/>
</dbReference>
<evidence type="ECO:0000256" key="11">
    <source>
        <dbReference type="ARBA" id="ARBA00041450"/>
    </source>
</evidence>
<evidence type="ECO:0000256" key="2">
    <source>
        <dbReference type="ARBA" id="ARBA00004604"/>
    </source>
</evidence>
<dbReference type="Proteomes" id="UP001283361">
    <property type="component" value="Unassembled WGS sequence"/>
</dbReference>
<name>A0AAE0YRV7_9GAST</name>
<evidence type="ECO:0000256" key="6">
    <source>
        <dbReference type="ARBA" id="ARBA00023080"/>
    </source>
</evidence>
<evidence type="ECO:0000256" key="1">
    <source>
        <dbReference type="ARBA" id="ARBA00001941"/>
    </source>
</evidence>
<dbReference type="PROSITE" id="PS51462">
    <property type="entry name" value="NUDIX"/>
    <property type="match status" value="1"/>
</dbReference>
<dbReference type="GO" id="GO:1990174">
    <property type="term" value="F:phosphodiesterase decapping endonuclease activity"/>
    <property type="evidence" value="ECO:0007669"/>
    <property type="project" value="TreeGrafter"/>
</dbReference>
<protein>
    <recommendedName>
        <fullName evidence="10">U8 snoRNA-decapping enzyme</fullName>
        <ecNumber evidence="9">3.6.1.64</ecNumber>
    </recommendedName>
    <alternativeName>
        <fullName evidence="13">IDP phosphatase</fullName>
    </alternativeName>
    <alternativeName>
        <fullName evidence="11">Inosine diphosphate phosphatase</fullName>
    </alternativeName>
    <alternativeName>
        <fullName evidence="12">Nucleoside diphosphate-linked moiety X motif 16</fullName>
    </alternativeName>
    <alternativeName>
        <fullName evidence="14">m7GpppN-mRNA hydrolase</fullName>
    </alternativeName>
</protein>
<dbReference type="GO" id="GO:0140933">
    <property type="term" value="F:5'-(N(7)-methylguanosine 5'-triphospho)-[mRNA] hydrolase activity"/>
    <property type="evidence" value="ECO:0007669"/>
    <property type="project" value="UniProtKB-EC"/>
</dbReference>
<dbReference type="GO" id="GO:0030515">
    <property type="term" value="F:snoRNA binding"/>
    <property type="evidence" value="ECO:0007669"/>
    <property type="project" value="TreeGrafter"/>
</dbReference>
<evidence type="ECO:0000256" key="9">
    <source>
        <dbReference type="ARBA" id="ARBA00038899"/>
    </source>
</evidence>
<evidence type="ECO:0000313" key="20">
    <source>
        <dbReference type="Proteomes" id="UP001283361"/>
    </source>
</evidence>
<dbReference type="SUPFAM" id="SSF55811">
    <property type="entry name" value="Nudix"/>
    <property type="match status" value="1"/>
</dbReference>
<accession>A0AAE0YRV7</accession>
<dbReference type="GO" id="GO:0016077">
    <property type="term" value="P:sno(s)RNA catabolic process"/>
    <property type="evidence" value="ECO:0007669"/>
    <property type="project" value="TreeGrafter"/>
</dbReference>